<organism evidence="2 3">
    <name type="scientific">Racocetra fulgida</name>
    <dbReference type="NCBI Taxonomy" id="60492"/>
    <lineage>
        <taxon>Eukaryota</taxon>
        <taxon>Fungi</taxon>
        <taxon>Fungi incertae sedis</taxon>
        <taxon>Mucoromycota</taxon>
        <taxon>Glomeromycotina</taxon>
        <taxon>Glomeromycetes</taxon>
        <taxon>Diversisporales</taxon>
        <taxon>Gigasporaceae</taxon>
        <taxon>Racocetra</taxon>
    </lineage>
</organism>
<keyword evidence="1" id="KW-0812">Transmembrane</keyword>
<keyword evidence="3" id="KW-1185">Reference proteome</keyword>
<keyword evidence="1" id="KW-1133">Transmembrane helix</keyword>
<comment type="caution">
    <text evidence="2">The sequence shown here is derived from an EMBL/GenBank/DDBJ whole genome shotgun (WGS) entry which is preliminary data.</text>
</comment>
<dbReference type="InterPro" id="IPR032675">
    <property type="entry name" value="LRR_dom_sf"/>
</dbReference>
<dbReference type="Proteomes" id="UP000789396">
    <property type="component" value="Unassembled WGS sequence"/>
</dbReference>
<keyword evidence="1" id="KW-0472">Membrane</keyword>
<dbReference type="Gene3D" id="3.80.10.10">
    <property type="entry name" value="Ribonuclease Inhibitor"/>
    <property type="match status" value="1"/>
</dbReference>
<gene>
    <name evidence="2" type="ORF">RFULGI_LOCUS7933</name>
</gene>
<evidence type="ECO:0000313" key="3">
    <source>
        <dbReference type="Proteomes" id="UP000789396"/>
    </source>
</evidence>
<evidence type="ECO:0000313" key="2">
    <source>
        <dbReference type="EMBL" id="CAG8636837.1"/>
    </source>
</evidence>
<protein>
    <submittedName>
        <fullName evidence="2">8095_t:CDS:1</fullName>
    </submittedName>
</protein>
<sequence length="140" mass="16167">MEINKEYLRENRREIEELDVVHKEIEGVLDLSDFINLEKLDCSHNEFTNLNIKELIRLNIVENGTLPPIEEEIKIFAPFSNLKEIGINQVSFILQKYAEAEEKIKNLERNQKIGLVIGVIAILVVGISSYFLGKSQQKKK</sequence>
<evidence type="ECO:0000256" key="1">
    <source>
        <dbReference type="SAM" id="Phobius"/>
    </source>
</evidence>
<reference evidence="2" key="1">
    <citation type="submission" date="2021-06" db="EMBL/GenBank/DDBJ databases">
        <authorList>
            <person name="Kallberg Y."/>
            <person name="Tangrot J."/>
            <person name="Rosling A."/>
        </authorList>
    </citation>
    <scope>NUCLEOTIDE SEQUENCE</scope>
    <source>
        <strain evidence="2">IN212</strain>
    </source>
</reference>
<dbReference type="EMBL" id="CAJVPZ010012126">
    <property type="protein sequence ID" value="CAG8636837.1"/>
    <property type="molecule type" value="Genomic_DNA"/>
</dbReference>
<proteinExistence type="predicted"/>
<dbReference type="AlphaFoldDB" id="A0A9N9GVA2"/>
<name>A0A9N9GVA2_9GLOM</name>
<dbReference type="OrthoDB" id="2373850at2759"/>
<feature type="transmembrane region" description="Helical" evidence="1">
    <location>
        <begin position="113"/>
        <end position="132"/>
    </location>
</feature>
<dbReference type="SUPFAM" id="SSF52058">
    <property type="entry name" value="L domain-like"/>
    <property type="match status" value="1"/>
</dbReference>
<accession>A0A9N9GVA2</accession>